<dbReference type="AlphaFoldDB" id="X1S5W2"/>
<organism evidence="1">
    <name type="scientific">marine sediment metagenome</name>
    <dbReference type="NCBI Taxonomy" id="412755"/>
    <lineage>
        <taxon>unclassified sequences</taxon>
        <taxon>metagenomes</taxon>
        <taxon>ecological metagenomes</taxon>
    </lineage>
</organism>
<name>X1S5W2_9ZZZZ</name>
<reference evidence="1" key="1">
    <citation type="journal article" date="2014" name="Front. Microbiol.">
        <title>High frequency of phylogenetically diverse reductive dehalogenase-homologous genes in deep subseafloor sedimentary metagenomes.</title>
        <authorList>
            <person name="Kawai M."/>
            <person name="Futagami T."/>
            <person name="Toyoda A."/>
            <person name="Takaki Y."/>
            <person name="Nishi S."/>
            <person name="Hori S."/>
            <person name="Arai W."/>
            <person name="Tsubouchi T."/>
            <person name="Morono Y."/>
            <person name="Uchiyama I."/>
            <person name="Ito T."/>
            <person name="Fujiyama A."/>
            <person name="Inagaki F."/>
            <person name="Takami H."/>
        </authorList>
    </citation>
    <scope>NUCLEOTIDE SEQUENCE</scope>
    <source>
        <strain evidence="1">Expedition CK06-06</strain>
    </source>
</reference>
<proteinExistence type="predicted"/>
<gene>
    <name evidence="1" type="ORF">S12H4_37806</name>
</gene>
<protein>
    <submittedName>
        <fullName evidence="1">Uncharacterized protein</fullName>
    </submittedName>
</protein>
<feature type="non-terminal residue" evidence="1">
    <location>
        <position position="39"/>
    </location>
</feature>
<comment type="caution">
    <text evidence="1">The sequence shown here is derived from an EMBL/GenBank/DDBJ whole genome shotgun (WGS) entry which is preliminary data.</text>
</comment>
<evidence type="ECO:0000313" key="1">
    <source>
        <dbReference type="EMBL" id="GAI88432.1"/>
    </source>
</evidence>
<dbReference type="EMBL" id="BARW01022698">
    <property type="protein sequence ID" value="GAI88432.1"/>
    <property type="molecule type" value="Genomic_DNA"/>
</dbReference>
<sequence>MKMYIKNIKELLLADCNSLRETGLRIINSALIAADPYMA</sequence>
<accession>X1S5W2</accession>